<protein>
    <submittedName>
        <fullName evidence="3">Lysophospholipase, alpha-beta hydrolase superfamily</fullName>
    </submittedName>
</protein>
<dbReference type="InterPro" id="IPR029058">
    <property type="entry name" value="AB_hydrolase_fold"/>
</dbReference>
<dbReference type="Proteomes" id="UP000186469">
    <property type="component" value="Unassembled WGS sequence"/>
</dbReference>
<dbReference type="STRING" id="1121455.SAMN02745728_00646"/>
<reference evidence="3 4" key="1">
    <citation type="submission" date="2016-12" db="EMBL/GenBank/DDBJ databases">
        <authorList>
            <person name="Song W.-J."/>
            <person name="Kurnit D.M."/>
        </authorList>
    </citation>
    <scope>NUCLEOTIDE SEQUENCE [LARGE SCALE GENOMIC DNA]</scope>
    <source>
        <strain evidence="3 4">DSM 11393</strain>
    </source>
</reference>
<evidence type="ECO:0000259" key="2">
    <source>
        <dbReference type="Pfam" id="PF12146"/>
    </source>
</evidence>
<dbReference type="Pfam" id="PF12146">
    <property type="entry name" value="Hydrolase_4"/>
    <property type="match status" value="1"/>
</dbReference>
<sequence length="525" mass="59529">MKRTILISTKRIILFGLFILITLIAIRTYFVLGGPSLQLWHTVIPNEMKETELNKATWNDYLKREEQLFLEVRQKVTEKLPEDQKTPLNRYYENSRIYPPSFNQDWNRSYALNKIENPKGAVVFLHGLTDSPYSLRHIAKRYNEMGFIALGIRLPGHGTVPAALREVDWQDWVAATELAVKEAKSLCRPEAPLHIVGFSNGGALAVKYTLDALENSQMARPDRVILISPMIGITRFARFARIFSLPAFLPMFEKTAWLGIVPEFNPFKFNSFPVNGATQSHRLTMEIQDQILELARKGTLKDIPPILTFQSVVDYTVSTPAIISHLYAHLPPNGSELVLFDVNQATTFASLMRTTFGSALDRILPELPQPYKITVIANAAPHNINVVERTILAGETTEQIRPLDLIYPPQIFSLSHVALPFPMNDPLYGMTPDPETKNEFGINLGTITAHGERGALVISVDSLFRISSNPFFPYLLERIEEKIFITKENVPESLKTQKFANPNPKMSSEEYEKMLDYDDEKLITP</sequence>
<evidence type="ECO:0000313" key="3">
    <source>
        <dbReference type="EMBL" id="SHN55221.1"/>
    </source>
</evidence>
<evidence type="ECO:0000313" key="4">
    <source>
        <dbReference type="Proteomes" id="UP000186469"/>
    </source>
</evidence>
<dbReference type="RefSeq" id="WP_072696342.1">
    <property type="nucleotide sequence ID" value="NZ_FRDI01000003.1"/>
</dbReference>
<evidence type="ECO:0000256" key="1">
    <source>
        <dbReference type="SAM" id="Phobius"/>
    </source>
</evidence>
<keyword evidence="1" id="KW-1133">Transmembrane helix</keyword>
<dbReference type="SUPFAM" id="SSF53474">
    <property type="entry name" value="alpha/beta-Hydrolases"/>
    <property type="match status" value="1"/>
</dbReference>
<name>A0A1M7S9R6_9BACT</name>
<dbReference type="EMBL" id="FRDI01000003">
    <property type="protein sequence ID" value="SHN55221.1"/>
    <property type="molecule type" value="Genomic_DNA"/>
</dbReference>
<proteinExistence type="predicted"/>
<dbReference type="OrthoDB" id="8476759at2"/>
<feature type="domain" description="Serine aminopeptidase S33" evidence="2">
    <location>
        <begin position="117"/>
        <end position="237"/>
    </location>
</feature>
<dbReference type="GO" id="GO:0016787">
    <property type="term" value="F:hydrolase activity"/>
    <property type="evidence" value="ECO:0007669"/>
    <property type="project" value="UniProtKB-KW"/>
</dbReference>
<accession>A0A1M7S9R6</accession>
<feature type="transmembrane region" description="Helical" evidence="1">
    <location>
        <begin position="12"/>
        <end position="32"/>
    </location>
</feature>
<dbReference type="InterPro" id="IPR051044">
    <property type="entry name" value="MAG_DAG_Lipase"/>
</dbReference>
<dbReference type="AlphaFoldDB" id="A0A1M7S9R6"/>
<dbReference type="PANTHER" id="PTHR11614">
    <property type="entry name" value="PHOSPHOLIPASE-RELATED"/>
    <property type="match status" value="1"/>
</dbReference>
<keyword evidence="3" id="KW-0378">Hydrolase</keyword>
<keyword evidence="4" id="KW-1185">Reference proteome</keyword>
<dbReference type="Gene3D" id="3.40.50.1820">
    <property type="entry name" value="alpha/beta hydrolase"/>
    <property type="match status" value="1"/>
</dbReference>
<dbReference type="InterPro" id="IPR022742">
    <property type="entry name" value="Hydrolase_4"/>
</dbReference>
<organism evidence="3 4">
    <name type="scientific">Desulfovibrio litoralis DSM 11393</name>
    <dbReference type="NCBI Taxonomy" id="1121455"/>
    <lineage>
        <taxon>Bacteria</taxon>
        <taxon>Pseudomonadati</taxon>
        <taxon>Thermodesulfobacteriota</taxon>
        <taxon>Desulfovibrionia</taxon>
        <taxon>Desulfovibrionales</taxon>
        <taxon>Desulfovibrionaceae</taxon>
        <taxon>Desulfovibrio</taxon>
    </lineage>
</organism>
<keyword evidence="1" id="KW-0812">Transmembrane</keyword>
<gene>
    <name evidence="3" type="ORF">SAMN02745728_00646</name>
</gene>
<keyword evidence="1" id="KW-0472">Membrane</keyword>